<evidence type="ECO:0000313" key="2">
    <source>
        <dbReference type="Proteomes" id="UP000607653"/>
    </source>
</evidence>
<protein>
    <submittedName>
        <fullName evidence="1">Uncharacterized protein</fullName>
    </submittedName>
</protein>
<sequence length="30" mass="3734">MYPLRVKKLLDNWPEKNVRQRKWVCTTECV</sequence>
<reference evidence="1 2" key="1">
    <citation type="journal article" date="2020" name="Mol. Biol. Evol.">
        <title>Distinct Expression and Methylation Patterns for Genes with Different Fates following a Single Whole-Genome Duplication in Flowering Plants.</title>
        <authorList>
            <person name="Shi T."/>
            <person name="Rahmani R.S."/>
            <person name="Gugger P.F."/>
            <person name="Wang M."/>
            <person name="Li H."/>
            <person name="Zhang Y."/>
            <person name="Li Z."/>
            <person name="Wang Q."/>
            <person name="Van de Peer Y."/>
            <person name="Marchal K."/>
            <person name="Chen J."/>
        </authorList>
    </citation>
    <scope>NUCLEOTIDE SEQUENCE [LARGE SCALE GENOMIC DNA]</scope>
    <source>
        <tissue evidence="1">Leaf</tissue>
    </source>
</reference>
<name>A0A822XS32_NELNU</name>
<organism evidence="1 2">
    <name type="scientific">Nelumbo nucifera</name>
    <name type="common">Sacred lotus</name>
    <dbReference type="NCBI Taxonomy" id="4432"/>
    <lineage>
        <taxon>Eukaryota</taxon>
        <taxon>Viridiplantae</taxon>
        <taxon>Streptophyta</taxon>
        <taxon>Embryophyta</taxon>
        <taxon>Tracheophyta</taxon>
        <taxon>Spermatophyta</taxon>
        <taxon>Magnoliopsida</taxon>
        <taxon>Proteales</taxon>
        <taxon>Nelumbonaceae</taxon>
        <taxon>Nelumbo</taxon>
    </lineage>
</organism>
<comment type="caution">
    <text evidence="1">The sequence shown here is derived from an EMBL/GenBank/DDBJ whole genome shotgun (WGS) entry which is preliminary data.</text>
</comment>
<dbReference type="EMBL" id="DUZY01000001">
    <property type="protein sequence ID" value="DAD23220.1"/>
    <property type="molecule type" value="Genomic_DNA"/>
</dbReference>
<accession>A0A822XS32</accession>
<dbReference type="Proteomes" id="UP000607653">
    <property type="component" value="Unassembled WGS sequence"/>
</dbReference>
<evidence type="ECO:0000313" key="1">
    <source>
        <dbReference type="EMBL" id="DAD23220.1"/>
    </source>
</evidence>
<gene>
    <name evidence="1" type="ORF">HUJ06_024683</name>
</gene>
<dbReference type="AlphaFoldDB" id="A0A822XS32"/>
<proteinExistence type="predicted"/>
<keyword evidence="2" id="KW-1185">Reference proteome</keyword>